<proteinExistence type="predicted"/>
<sequence length="257" mass="28571">MAKKKKLIQWKKKKMMLKRIDNIPGGYSQQPRSSQPKRRTDFSLFFSNYSGSLLEPFCLKVAPSKNTLNSFYDRNSEGKEYVQSSLVGCSKTADEGSGFSSDSVEASVIEVELVNQSALIEFHDDREIGKHPSNVLGILDHTPKKSRVAESKALCTSPASVCIRPVEDLNQTSSGELVKSIVASHNSDEHDLSSDKSTLSVSSGTGDDCLERGRGKRERKPKIHFDDIIFPLKPDMKVRRLRIMRNLGLIPPVGSPF</sequence>
<organism evidence="2 3">
    <name type="scientific">Ficus carica</name>
    <name type="common">Common fig</name>
    <dbReference type="NCBI Taxonomy" id="3494"/>
    <lineage>
        <taxon>Eukaryota</taxon>
        <taxon>Viridiplantae</taxon>
        <taxon>Streptophyta</taxon>
        <taxon>Embryophyta</taxon>
        <taxon>Tracheophyta</taxon>
        <taxon>Spermatophyta</taxon>
        <taxon>Magnoliopsida</taxon>
        <taxon>eudicotyledons</taxon>
        <taxon>Gunneridae</taxon>
        <taxon>Pentapetalae</taxon>
        <taxon>rosids</taxon>
        <taxon>fabids</taxon>
        <taxon>Rosales</taxon>
        <taxon>Moraceae</taxon>
        <taxon>Ficeae</taxon>
        <taxon>Ficus</taxon>
    </lineage>
</organism>
<evidence type="ECO:0000313" key="2">
    <source>
        <dbReference type="EMBL" id="GMN39268.1"/>
    </source>
</evidence>
<dbReference type="Gramene" id="FCD_00005348-RA">
    <property type="protein sequence ID" value="FCD_00005348-RA:cds"/>
    <property type="gene ID" value="FCD_00005348"/>
</dbReference>
<dbReference type="AlphaFoldDB" id="A0AA88A4Z3"/>
<comment type="caution">
    <text evidence="2">The sequence shown here is derived from an EMBL/GenBank/DDBJ whole genome shotgun (WGS) entry which is preliminary data.</text>
</comment>
<protein>
    <submittedName>
        <fullName evidence="2">Uncharacterized protein</fullName>
    </submittedName>
</protein>
<name>A0AA88A4Z3_FICCA</name>
<evidence type="ECO:0000256" key="1">
    <source>
        <dbReference type="SAM" id="MobiDB-lite"/>
    </source>
</evidence>
<gene>
    <name evidence="2" type="ORF">TIFTF001_008487</name>
</gene>
<dbReference type="EMBL" id="BTGU01000009">
    <property type="protein sequence ID" value="GMN39268.1"/>
    <property type="molecule type" value="Genomic_DNA"/>
</dbReference>
<accession>A0AA88A4Z3</accession>
<feature type="region of interest" description="Disordered" evidence="1">
    <location>
        <begin position="185"/>
        <end position="217"/>
    </location>
</feature>
<evidence type="ECO:0000313" key="3">
    <source>
        <dbReference type="Proteomes" id="UP001187192"/>
    </source>
</evidence>
<dbReference type="Proteomes" id="UP001187192">
    <property type="component" value="Unassembled WGS sequence"/>
</dbReference>
<reference evidence="2" key="1">
    <citation type="submission" date="2023-07" db="EMBL/GenBank/DDBJ databases">
        <title>draft genome sequence of fig (Ficus carica).</title>
        <authorList>
            <person name="Takahashi T."/>
            <person name="Nishimura K."/>
        </authorList>
    </citation>
    <scope>NUCLEOTIDE SEQUENCE</scope>
</reference>
<keyword evidence="3" id="KW-1185">Reference proteome</keyword>